<dbReference type="InterPro" id="IPR039650">
    <property type="entry name" value="HdrA-like"/>
</dbReference>
<dbReference type="GO" id="GO:0016491">
    <property type="term" value="F:oxidoreductase activity"/>
    <property type="evidence" value="ECO:0007669"/>
    <property type="project" value="UniProtKB-KW"/>
</dbReference>
<evidence type="ECO:0000256" key="4">
    <source>
        <dbReference type="ARBA" id="ARBA00023004"/>
    </source>
</evidence>
<dbReference type="Pfam" id="PF12831">
    <property type="entry name" value="FAD_oxidored"/>
    <property type="match status" value="1"/>
</dbReference>
<protein>
    <recommendedName>
        <fullName evidence="8">FAD-dependent oxidoreductase</fullName>
    </recommendedName>
</protein>
<reference evidence="6 7" key="1">
    <citation type="submission" date="2015-10" db="EMBL/GenBank/DDBJ databases">
        <title>Draft genome sequence of Streptomyces curacoi DSM 40107, type strain for the species Streptomyces curacoi.</title>
        <authorList>
            <person name="Ruckert C."/>
            <person name="Winkler A."/>
            <person name="Kalinowski J."/>
            <person name="Kampfer P."/>
            <person name="Glaeser S."/>
        </authorList>
    </citation>
    <scope>NUCLEOTIDE SEQUENCE [LARGE SCALE GENOMIC DNA]</scope>
    <source>
        <strain evidence="6 7">DSM 40107</strain>
    </source>
</reference>
<dbReference type="Proteomes" id="UP000054024">
    <property type="component" value="Unassembled WGS sequence"/>
</dbReference>
<evidence type="ECO:0000256" key="1">
    <source>
        <dbReference type="ARBA" id="ARBA00022485"/>
    </source>
</evidence>
<dbReference type="Gene3D" id="3.50.50.60">
    <property type="entry name" value="FAD/NAD(P)-binding domain"/>
    <property type="match status" value="1"/>
</dbReference>
<dbReference type="SUPFAM" id="SSF51905">
    <property type="entry name" value="FAD/NAD(P)-binding domain"/>
    <property type="match status" value="1"/>
</dbReference>
<keyword evidence="7" id="KW-1185">Reference proteome</keyword>
<dbReference type="PANTHER" id="PTHR43498">
    <property type="entry name" value="FERREDOXIN:COB-COM HETERODISULFIDE REDUCTASE SUBUNIT A"/>
    <property type="match status" value="1"/>
</dbReference>
<evidence type="ECO:0008006" key="8">
    <source>
        <dbReference type="Google" id="ProtNLM"/>
    </source>
</evidence>
<evidence type="ECO:0000256" key="2">
    <source>
        <dbReference type="ARBA" id="ARBA00022723"/>
    </source>
</evidence>
<accession>A0A124H593</accession>
<dbReference type="PANTHER" id="PTHR43498:SF1">
    <property type="entry name" value="COB--COM HETERODISULFIDE REDUCTASE IRON-SULFUR SUBUNIT A"/>
    <property type="match status" value="1"/>
</dbReference>
<dbReference type="GO" id="GO:0051539">
    <property type="term" value="F:4 iron, 4 sulfur cluster binding"/>
    <property type="evidence" value="ECO:0007669"/>
    <property type="project" value="UniProtKB-KW"/>
</dbReference>
<comment type="caution">
    <text evidence="6">The sequence shown here is derived from an EMBL/GenBank/DDBJ whole genome shotgun (WGS) entry which is preliminary data.</text>
</comment>
<sequence length="85" mass="8714">MPILEPLKPARTVTLPPRAARHGGRTDVLVVGGGPAGTAAAYAAADAGADVVLVERYGFLGGNATAALVMPLMSFHNEQKQAVFD</sequence>
<dbReference type="AlphaFoldDB" id="A0A124H593"/>
<evidence type="ECO:0000256" key="5">
    <source>
        <dbReference type="ARBA" id="ARBA00023014"/>
    </source>
</evidence>
<dbReference type="GO" id="GO:0046872">
    <property type="term" value="F:metal ion binding"/>
    <property type="evidence" value="ECO:0007669"/>
    <property type="project" value="UniProtKB-KW"/>
</dbReference>
<keyword evidence="4" id="KW-0408">Iron</keyword>
<organism evidence="6 7">
    <name type="scientific">Streptomyces curacoi</name>
    <dbReference type="NCBI Taxonomy" id="146536"/>
    <lineage>
        <taxon>Bacteria</taxon>
        <taxon>Bacillati</taxon>
        <taxon>Actinomycetota</taxon>
        <taxon>Actinomycetes</taxon>
        <taxon>Kitasatosporales</taxon>
        <taxon>Streptomycetaceae</taxon>
        <taxon>Streptomyces</taxon>
    </lineage>
</organism>
<evidence type="ECO:0000313" key="7">
    <source>
        <dbReference type="Proteomes" id="UP000054024"/>
    </source>
</evidence>
<evidence type="ECO:0000313" key="6">
    <source>
        <dbReference type="EMBL" id="KUM79125.1"/>
    </source>
</evidence>
<evidence type="ECO:0000256" key="3">
    <source>
        <dbReference type="ARBA" id="ARBA00023002"/>
    </source>
</evidence>
<feature type="non-terminal residue" evidence="6">
    <location>
        <position position="85"/>
    </location>
</feature>
<keyword evidence="5" id="KW-0411">Iron-sulfur</keyword>
<dbReference type="STRING" id="146536.AQI70_09730"/>
<proteinExistence type="predicted"/>
<keyword evidence="3" id="KW-0560">Oxidoreductase</keyword>
<name>A0A124H593_9ACTN</name>
<gene>
    <name evidence="6" type="ORF">AQI70_09730</name>
</gene>
<dbReference type="InterPro" id="IPR036188">
    <property type="entry name" value="FAD/NAD-bd_sf"/>
</dbReference>
<dbReference type="EMBL" id="LMWJ01000006">
    <property type="protein sequence ID" value="KUM79125.1"/>
    <property type="molecule type" value="Genomic_DNA"/>
</dbReference>
<dbReference type="RefSeq" id="WP_159042642.1">
    <property type="nucleotide sequence ID" value="NZ_KQ947986.1"/>
</dbReference>
<keyword evidence="1" id="KW-0004">4Fe-4S</keyword>
<dbReference type="OrthoDB" id="177652at2"/>
<keyword evidence="2" id="KW-0479">Metal-binding</keyword>